<proteinExistence type="inferred from homology"/>
<evidence type="ECO:0000256" key="3">
    <source>
        <dbReference type="ARBA" id="ARBA00023239"/>
    </source>
</evidence>
<keyword evidence="7" id="KW-1185">Reference proteome</keyword>
<reference evidence="7" key="1">
    <citation type="submission" date="2019-01" db="EMBL/GenBank/DDBJ databases">
        <title>Draft genomes of a novel of Sporanaerobacter strains.</title>
        <authorList>
            <person name="Ma S."/>
        </authorList>
    </citation>
    <scope>NUCLEOTIDE SEQUENCE [LARGE SCALE GENOMIC DNA]</scope>
    <source>
        <strain evidence="7">NJN-17</strain>
    </source>
</reference>
<keyword evidence="3 4" id="KW-0456">Lyase</keyword>
<dbReference type="PANTHER" id="PTHR30411">
    <property type="entry name" value="CYTOPLASMIC PROTEIN"/>
    <property type="match status" value="1"/>
</dbReference>
<dbReference type="OrthoDB" id="9809296at2"/>
<dbReference type="InterPro" id="IPR004369">
    <property type="entry name" value="Prolyl-tRNA_editing_YbaK/EbsC"/>
</dbReference>
<dbReference type="EC" id="4.2.-.-" evidence="4"/>
<dbReference type="GO" id="GO:0006412">
    <property type="term" value="P:translation"/>
    <property type="evidence" value="ECO:0007669"/>
    <property type="project" value="UniProtKB-KW"/>
</dbReference>
<keyword evidence="2 4" id="KW-0648">Protein biosynthesis</keyword>
<sequence length="158" mass="17554">MSNIKTNAMRILDSNDILYNVITYETKDGKIDGLSVAKKSNKDPSLVYKTLVTKGRDNNIFIFVIPVEKELDLKKAAKVCGEKKIDMIHVKDIKKYTGYIRGGCSPIGMKKLYPTFINSTAESLENILVSGGKIGVQIELKVEDLKKVTKAALDDVIE</sequence>
<evidence type="ECO:0000256" key="2">
    <source>
        <dbReference type="ARBA" id="ARBA00022917"/>
    </source>
</evidence>
<dbReference type="AlphaFoldDB" id="A0A410QGR3"/>
<dbReference type="Proteomes" id="UP000287969">
    <property type="component" value="Chromosome"/>
</dbReference>
<dbReference type="KEGG" id="spoa:EQM13_17145"/>
<dbReference type="GO" id="GO:0002161">
    <property type="term" value="F:aminoacyl-tRNA deacylase activity"/>
    <property type="evidence" value="ECO:0007669"/>
    <property type="project" value="InterPro"/>
</dbReference>
<evidence type="ECO:0000256" key="4">
    <source>
        <dbReference type="PIRNR" id="PIRNR006181"/>
    </source>
</evidence>
<dbReference type="CDD" id="cd00002">
    <property type="entry name" value="YbaK_deacylase"/>
    <property type="match status" value="1"/>
</dbReference>
<dbReference type="RefSeq" id="WP_071139395.1">
    <property type="nucleotide sequence ID" value="NZ_CP035282.1"/>
</dbReference>
<evidence type="ECO:0000256" key="1">
    <source>
        <dbReference type="ARBA" id="ARBA00009798"/>
    </source>
</evidence>
<evidence type="ECO:0000259" key="5">
    <source>
        <dbReference type="Pfam" id="PF04073"/>
    </source>
</evidence>
<dbReference type="NCBIfam" id="TIGR00011">
    <property type="entry name" value="YbaK_EbsC"/>
    <property type="match status" value="1"/>
</dbReference>
<dbReference type="PANTHER" id="PTHR30411:SF0">
    <property type="entry name" value="CYS-TRNA(PRO)_CYS-TRNA(CYS) DEACYLASE YBAK"/>
    <property type="match status" value="1"/>
</dbReference>
<dbReference type="InterPro" id="IPR007214">
    <property type="entry name" value="YbaK/aa-tRNA-synth-assoc-dom"/>
</dbReference>
<dbReference type="PIRSF" id="PIRSF006181">
    <property type="entry name" value="EbsC_YbaK"/>
    <property type="match status" value="1"/>
</dbReference>
<dbReference type="GO" id="GO:0016829">
    <property type="term" value="F:lyase activity"/>
    <property type="evidence" value="ECO:0007669"/>
    <property type="project" value="UniProtKB-KW"/>
</dbReference>
<dbReference type="Gene3D" id="3.90.960.10">
    <property type="entry name" value="YbaK/aminoacyl-tRNA synthetase-associated domain"/>
    <property type="match status" value="1"/>
</dbReference>
<dbReference type="SUPFAM" id="SSF55826">
    <property type="entry name" value="YbaK/ProRS associated domain"/>
    <property type="match status" value="1"/>
</dbReference>
<dbReference type="InterPro" id="IPR036754">
    <property type="entry name" value="YbaK/aa-tRNA-synt-asso_dom_sf"/>
</dbReference>
<feature type="domain" description="YbaK/aminoacyl-tRNA synthetase-associated" evidence="5">
    <location>
        <begin position="36"/>
        <end position="147"/>
    </location>
</feature>
<evidence type="ECO:0000313" key="6">
    <source>
        <dbReference type="EMBL" id="QAT63171.1"/>
    </source>
</evidence>
<protein>
    <recommendedName>
        <fullName evidence="4">Cys-tRNA(Pro)/Cys-tRNA(Cys) deacylase</fullName>
        <ecNumber evidence="4">4.2.-.-</ecNumber>
    </recommendedName>
</protein>
<dbReference type="EMBL" id="CP035282">
    <property type="protein sequence ID" value="QAT63171.1"/>
    <property type="molecule type" value="Genomic_DNA"/>
</dbReference>
<dbReference type="Pfam" id="PF04073">
    <property type="entry name" value="tRNA_edit"/>
    <property type="match status" value="1"/>
</dbReference>
<gene>
    <name evidence="6" type="primary">ybaK</name>
    <name evidence="6" type="ORF">EQM13_17145</name>
</gene>
<name>A0A410QGR3_9FIRM</name>
<organism evidence="6 7">
    <name type="scientific">Acidilutibacter cellobiosedens</name>
    <dbReference type="NCBI Taxonomy" id="2507161"/>
    <lineage>
        <taxon>Bacteria</taxon>
        <taxon>Bacillati</taxon>
        <taxon>Bacillota</taxon>
        <taxon>Tissierellia</taxon>
        <taxon>Tissierellales</taxon>
        <taxon>Acidilutibacteraceae</taxon>
        <taxon>Acidilutibacter</taxon>
    </lineage>
</organism>
<accession>A0A410QGR3</accession>
<comment type="similarity">
    <text evidence="1 4">Belongs to the prolyl-tRNA editing family. YbaK/EbsC subfamily.</text>
</comment>
<evidence type="ECO:0000313" key="7">
    <source>
        <dbReference type="Proteomes" id="UP000287969"/>
    </source>
</evidence>